<evidence type="ECO:0000256" key="9">
    <source>
        <dbReference type="SAM" id="Phobius"/>
    </source>
</evidence>
<evidence type="ECO:0000256" key="7">
    <source>
        <dbReference type="ARBA" id="ARBA00023136"/>
    </source>
</evidence>
<dbReference type="GO" id="GO:0016887">
    <property type="term" value="F:ATP hydrolysis activity"/>
    <property type="evidence" value="ECO:0007669"/>
    <property type="project" value="InterPro"/>
</dbReference>
<reference evidence="12" key="1">
    <citation type="submission" date="2025-08" db="UniProtKB">
        <authorList>
            <consortium name="RefSeq"/>
        </authorList>
    </citation>
    <scope>IDENTIFICATION</scope>
</reference>
<dbReference type="Pfam" id="PF19055">
    <property type="entry name" value="ABC2_membrane_7"/>
    <property type="match status" value="1"/>
</dbReference>
<keyword evidence="11" id="KW-1185">Reference proteome</keyword>
<keyword evidence="3 9" id="KW-0812">Transmembrane</keyword>
<dbReference type="PANTHER" id="PTHR48041">
    <property type="entry name" value="ABC TRANSPORTER G FAMILY MEMBER 28"/>
    <property type="match status" value="1"/>
</dbReference>
<evidence type="ECO:0000256" key="6">
    <source>
        <dbReference type="ARBA" id="ARBA00022989"/>
    </source>
</evidence>
<feature type="transmembrane region" description="Helical" evidence="9">
    <location>
        <begin position="561"/>
        <end position="585"/>
    </location>
</feature>
<evidence type="ECO:0000256" key="5">
    <source>
        <dbReference type="ARBA" id="ARBA00022840"/>
    </source>
</evidence>
<dbReference type="GeneID" id="34619021"/>
<evidence type="ECO:0000259" key="10">
    <source>
        <dbReference type="PROSITE" id="PS50893"/>
    </source>
</evidence>
<dbReference type="SUPFAM" id="SSF52540">
    <property type="entry name" value="P-loop containing nucleoside triphosphate hydrolases"/>
    <property type="match status" value="1"/>
</dbReference>
<evidence type="ECO:0000313" key="12">
    <source>
        <dbReference type="RefSeq" id="XP_026193579.1"/>
    </source>
</evidence>
<comment type="subcellular location">
    <subcellularLocation>
        <location evidence="1">Membrane</location>
        <topology evidence="1">Multi-pass membrane protein</topology>
    </subcellularLocation>
</comment>
<keyword evidence="6 9" id="KW-1133">Transmembrane helix</keyword>
<gene>
    <name evidence="12" type="primary">LOC34619021</name>
</gene>
<dbReference type="InterPro" id="IPR017871">
    <property type="entry name" value="ABC_transporter-like_CS"/>
</dbReference>
<feature type="region of interest" description="Disordered" evidence="8">
    <location>
        <begin position="50"/>
        <end position="72"/>
    </location>
</feature>
<keyword evidence="4" id="KW-0547">Nucleotide-binding</keyword>
<dbReference type="InterPro" id="IPR003439">
    <property type="entry name" value="ABC_transporter-like_ATP-bd"/>
</dbReference>
<dbReference type="RefSeq" id="XP_026193579.1">
    <property type="nucleotide sequence ID" value="XM_026337794.1"/>
</dbReference>
<dbReference type="PROSITE" id="PS00211">
    <property type="entry name" value="ABC_TRANSPORTER_1"/>
    <property type="match status" value="1"/>
</dbReference>
<dbReference type="Pfam" id="PF01061">
    <property type="entry name" value="ABC2_membrane"/>
    <property type="match status" value="1"/>
</dbReference>
<proteinExistence type="predicted"/>
<dbReference type="GO" id="GO:0005524">
    <property type="term" value="F:ATP binding"/>
    <property type="evidence" value="ECO:0007669"/>
    <property type="project" value="UniProtKB-KW"/>
</dbReference>
<feature type="transmembrane region" description="Helical" evidence="9">
    <location>
        <begin position="597"/>
        <end position="619"/>
    </location>
</feature>
<dbReference type="AlphaFoldDB" id="A0A6P6S1B7"/>
<dbReference type="InterPro" id="IPR003593">
    <property type="entry name" value="AAA+_ATPase"/>
</dbReference>
<feature type="transmembrane region" description="Helical" evidence="9">
    <location>
        <begin position="455"/>
        <end position="474"/>
    </location>
</feature>
<dbReference type="GO" id="GO:0005886">
    <property type="term" value="C:plasma membrane"/>
    <property type="evidence" value="ECO:0007669"/>
    <property type="project" value="TreeGrafter"/>
</dbReference>
<dbReference type="PANTHER" id="PTHR48041:SF139">
    <property type="entry name" value="PROTEIN SCARLET"/>
    <property type="match status" value="1"/>
</dbReference>
<keyword evidence="2" id="KW-0813">Transport</keyword>
<name>A0A6P6S1B7_9EIME</name>
<dbReference type="GO" id="GO:0140359">
    <property type="term" value="F:ABC-type transporter activity"/>
    <property type="evidence" value="ECO:0007669"/>
    <property type="project" value="InterPro"/>
</dbReference>
<keyword evidence="7 9" id="KW-0472">Membrane</keyword>
<dbReference type="CDD" id="cd03213">
    <property type="entry name" value="ABCG_EPDR"/>
    <property type="match status" value="1"/>
</dbReference>
<dbReference type="InterPro" id="IPR043926">
    <property type="entry name" value="ABCG_dom"/>
</dbReference>
<dbReference type="OrthoDB" id="184675at2759"/>
<evidence type="ECO:0000256" key="2">
    <source>
        <dbReference type="ARBA" id="ARBA00022448"/>
    </source>
</evidence>
<dbReference type="Gene3D" id="3.40.50.300">
    <property type="entry name" value="P-loop containing nucleotide triphosphate hydrolases"/>
    <property type="match status" value="1"/>
</dbReference>
<feature type="transmembrane region" description="Helical" evidence="9">
    <location>
        <begin position="534"/>
        <end position="555"/>
    </location>
</feature>
<dbReference type="Proteomes" id="UP000515125">
    <property type="component" value="Unplaced"/>
</dbReference>
<sequence>MEASESEVLHQLSTSVPAAGAVDCCEALNIAAFEFIQKPQKSLSRVSVMNKRPSSCPDNAEVHENAGDSMPEEVEQVPPYTGLKNLKPCHPVNVAFENISLQVKVPRRLTGALALPVVQQVASTFAASQAKTLLHGISGVIEPGDMVALMGASGAGKSTLLNVLSRRIVTNTGSVLFNGKALGANAVKRLCCYIQQTAIFYGFITVQEHLDCVARLRTGLRKEARTRLVDSLIELYGLSNVKNSRIGNLQMAAKRGISGGEKKRLNIATEMMTNPSVIFADEPTTGLDASIAENVMRIFQVLANRGRTIICTIHQPSSTIFDMFSKVLLLSQGRIAFFGEREATLLYFSRLGHFCPAFTSVPEYLIELLMKHQLIGNAHNRDDMGTCSPEIGAFLMEAASLGVFRCKQTGDHSTPELDVDAAKDAIGRYQPSWIEELLTLTSRAFISNRRNPRLFQARVAQTFILALLVGFIFLRLSKQNYLSRNGATIFIVLNQSTLGMVSVLQTFTVDKVLALREYQSGLYRLSSYYCAKMIADFSLQLSFPILFTTIAWFMIGLNDALVRWLLGMAFILLTTNSAISIGYVISSVAPTLQFASAVVPIVYMPLVLASGFLVILSSMPDFWIWLQYLSPARWGWSGVMHAVWEGAVLDPCPADSFPPQCYSDGDEVLQYYALDRDSLWFSALMILIQIVVYRLLGLCFLLLINRRK</sequence>
<dbReference type="InterPro" id="IPR050352">
    <property type="entry name" value="ABCG_transporters"/>
</dbReference>
<accession>A0A6P6S1B7</accession>
<protein>
    <submittedName>
        <fullName evidence="12">ABC transporter ATP-binding protein/permease wht-1</fullName>
    </submittedName>
</protein>
<feature type="domain" description="ABC transporter" evidence="10">
    <location>
        <begin position="118"/>
        <end position="357"/>
    </location>
</feature>
<dbReference type="PROSITE" id="PS50893">
    <property type="entry name" value="ABC_TRANSPORTER_2"/>
    <property type="match status" value="1"/>
</dbReference>
<evidence type="ECO:0000256" key="3">
    <source>
        <dbReference type="ARBA" id="ARBA00022692"/>
    </source>
</evidence>
<evidence type="ECO:0000313" key="11">
    <source>
        <dbReference type="Proteomes" id="UP000515125"/>
    </source>
</evidence>
<organism evidence="11 12">
    <name type="scientific">Cyclospora cayetanensis</name>
    <dbReference type="NCBI Taxonomy" id="88456"/>
    <lineage>
        <taxon>Eukaryota</taxon>
        <taxon>Sar</taxon>
        <taxon>Alveolata</taxon>
        <taxon>Apicomplexa</taxon>
        <taxon>Conoidasida</taxon>
        <taxon>Coccidia</taxon>
        <taxon>Eucoccidiorida</taxon>
        <taxon>Eimeriorina</taxon>
        <taxon>Eimeriidae</taxon>
        <taxon>Cyclospora</taxon>
    </lineage>
</organism>
<feature type="transmembrane region" description="Helical" evidence="9">
    <location>
        <begin position="679"/>
        <end position="704"/>
    </location>
</feature>
<evidence type="ECO:0000256" key="4">
    <source>
        <dbReference type="ARBA" id="ARBA00022741"/>
    </source>
</evidence>
<dbReference type="SMART" id="SM00382">
    <property type="entry name" value="AAA"/>
    <property type="match status" value="1"/>
</dbReference>
<dbReference type="InterPro" id="IPR027417">
    <property type="entry name" value="P-loop_NTPase"/>
</dbReference>
<evidence type="ECO:0000256" key="1">
    <source>
        <dbReference type="ARBA" id="ARBA00004141"/>
    </source>
</evidence>
<evidence type="ECO:0000256" key="8">
    <source>
        <dbReference type="SAM" id="MobiDB-lite"/>
    </source>
</evidence>
<dbReference type="InterPro" id="IPR013525">
    <property type="entry name" value="ABC2_TM"/>
</dbReference>
<dbReference type="Pfam" id="PF00005">
    <property type="entry name" value="ABC_tran"/>
    <property type="match status" value="1"/>
</dbReference>
<keyword evidence="5 12" id="KW-0067">ATP-binding</keyword>